<accession>A0A3N4HFB4</accession>
<dbReference type="AlphaFoldDB" id="A0A3N4HFB4"/>
<dbReference type="GO" id="GO:0003676">
    <property type="term" value="F:nucleic acid binding"/>
    <property type="evidence" value="ECO:0007669"/>
    <property type="project" value="InterPro"/>
</dbReference>
<proteinExistence type="predicted"/>
<dbReference type="InterPro" id="IPR036397">
    <property type="entry name" value="RNaseH_sf"/>
</dbReference>
<protein>
    <submittedName>
        <fullName evidence="1">Uncharacterized protein</fullName>
    </submittedName>
</protein>
<organism evidence="1 2">
    <name type="scientific">Ascobolus immersus RN42</name>
    <dbReference type="NCBI Taxonomy" id="1160509"/>
    <lineage>
        <taxon>Eukaryota</taxon>
        <taxon>Fungi</taxon>
        <taxon>Dikarya</taxon>
        <taxon>Ascomycota</taxon>
        <taxon>Pezizomycotina</taxon>
        <taxon>Pezizomycetes</taxon>
        <taxon>Pezizales</taxon>
        <taxon>Ascobolaceae</taxon>
        <taxon>Ascobolus</taxon>
    </lineage>
</organism>
<name>A0A3N4HFB4_ASCIM</name>
<evidence type="ECO:0000313" key="2">
    <source>
        <dbReference type="Proteomes" id="UP000275078"/>
    </source>
</evidence>
<sequence>MAGTNTGNISYSVGVHPLQLSAKLYRDPNKRLPRGTHVGIPLEGFESGNRLRSAGLVPRLYYAPVPKVIFDIHQPVTLIKEDFYNGSLGSLLNHWKKANPVEYAKLRDNKENPFTEKRNSFSMSSTYSVRFQEIPLDETTNPNIIPLLRGQSTRQPAELVLKKPGENSHSKITKGKKPELSESGIHIVGYAAMPLTLGHHNVIIPGLVVKELFPKRLKPDILSTEEREKEQKIRKFAKSRNRYDAPKQEMLEDYVAEKARRTRKSEICMVIGADFLLNSPLGRYIYGHFDLPKVPRTSLFPRRLSSFKIRNEEPDESMPPRLTLTVTIGSNYESKTKPGNIAIFFAAESLFNVHTTYREIIPETGESMFEEVNRSLISTQRCQLAATILAIHKALELRTYHGIFFDTLQIKTKNGFVPDTITKEFDAWKKAQWMRQKKAGQQWQPVLDDDLWKAFDAICVKFAESLTVNVIKVEKKEPDARACSELLVEGLTPDSEAPVVPVETGDQPGRRTLVEITNKTLDDYLQRPRSVWINFKTVG</sequence>
<dbReference type="Proteomes" id="UP000275078">
    <property type="component" value="Unassembled WGS sequence"/>
</dbReference>
<reference evidence="1 2" key="1">
    <citation type="journal article" date="2018" name="Nat. Ecol. Evol.">
        <title>Pezizomycetes genomes reveal the molecular basis of ectomycorrhizal truffle lifestyle.</title>
        <authorList>
            <person name="Murat C."/>
            <person name="Payen T."/>
            <person name="Noel B."/>
            <person name="Kuo A."/>
            <person name="Morin E."/>
            <person name="Chen J."/>
            <person name="Kohler A."/>
            <person name="Krizsan K."/>
            <person name="Balestrini R."/>
            <person name="Da Silva C."/>
            <person name="Montanini B."/>
            <person name="Hainaut M."/>
            <person name="Levati E."/>
            <person name="Barry K.W."/>
            <person name="Belfiori B."/>
            <person name="Cichocki N."/>
            <person name="Clum A."/>
            <person name="Dockter R.B."/>
            <person name="Fauchery L."/>
            <person name="Guy J."/>
            <person name="Iotti M."/>
            <person name="Le Tacon F."/>
            <person name="Lindquist E.A."/>
            <person name="Lipzen A."/>
            <person name="Malagnac F."/>
            <person name="Mello A."/>
            <person name="Molinier V."/>
            <person name="Miyauchi S."/>
            <person name="Poulain J."/>
            <person name="Riccioni C."/>
            <person name="Rubini A."/>
            <person name="Sitrit Y."/>
            <person name="Splivallo R."/>
            <person name="Traeger S."/>
            <person name="Wang M."/>
            <person name="Zifcakova L."/>
            <person name="Wipf D."/>
            <person name="Zambonelli A."/>
            <person name="Paolocci F."/>
            <person name="Nowrousian M."/>
            <person name="Ottonello S."/>
            <person name="Baldrian P."/>
            <person name="Spatafora J.W."/>
            <person name="Henrissat B."/>
            <person name="Nagy L.G."/>
            <person name="Aury J.M."/>
            <person name="Wincker P."/>
            <person name="Grigoriev I.V."/>
            <person name="Bonfante P."/>
            <person name="Martin F.M."/>
        </authorList>
    </citation>
    <scope>NUCLEOTIDE SEQUENCE [LARGE SCALE GENOMIC DNA]</scope>
    <source>
        <strain evidence="1 2">RN42</strain>
    </source>
</reference>
<dbReference type="Gene3D" id="3.30.420.10">
    <property type="entry name" value="Ribonuclease H-like superfamily/Ribonuclease H"/>
    <property type="match status" value="1"/>
</dbReference>
<gene>
    <name evidence="1" type="ORF">BJ508DRAFT_342121</name>
</gene>
<dbReference type="EMBL" id="ML119843">
    <property type="protein sequence ID" value="RPA72852.1"/>
    <property type="molecule type" value="Genomic_DNA"/>
</dbReference>
<keyword evidence="2" id="KW-1185">Reference proteome</keyword>
<evidence type="ECO:0000313" key="1">
    <source>
        <dbReference type="EMBL" id="RPA72852.1"/>
    </source>
</evidence>